<evidence type="ECO:0000313" key="1">
    <source>
        <dbReference type="EMBL" id="DAF45800.1"/>
    </source>
</evidence>
<sequence length="123" mass="14369">MPRGEVCSCRQREKRKYTPPEGIRKLYHTARWAKLRAVVLSKFSGLDPWAHEQKRIEFAETVHHIIPAAEDPTHFYDFANLIPLSRKSHDEVHALYRRSEESKHMTQEKLRLLAHKGAEGEGE</sequence>
<dbReference type="EMBL" id="BK032519">
    <property type="protein sequence ID" value="DAF45800.1"/>
    <property type="molecule type" value="Genomic_DNA"/>
</dbReference>
<protein>
    <submittedName>
        <fullName evidence="1">NinG protein</fullName>
    </submittedName>
</protein>
<proteinExistence type="predicted"/>
<organism evidence="1">
    <name type="scientific">Siphoviridae sp. ctmP938</name>
    <dbReference type="NCBI Taxonomy" id="2827933"/>
    <lineage>
        <taxon>Viruses</taxon>
        <taxon>Duplodnaviria</taxon>
        <taxon>Heunggongvirae</taxon>
        <taxon>Uroviricota</taxon>
        <taxon>Caudoviricetes</taxon>
    </lineage>
</organism>
<reference evidence="1" key="1">
    <citation type="journal article" date="2021" name="Proc. Natl. Acad. Sci. U.S.A.">
        <title>A Catalog of Tens of Thousands of Viruses from Human Metagenomes Reveals Hidden Associations with Chronic Diseases.</title>
        <authorList>
            <person name="Tisza M.J."/>
            <person name="Buck C.B."/>
        </authorList>
    </citation>
    <scope>NUCLEOTIDE SEQUENCE</scope>
    <source>
        <strain evidence="1">CtmP938</strain>
    </source>
</reference>
<name>A0A8S5S4E2_9CAUD</name>
<accession>A0A8S5S4E2</accession>